<accession>A0A4Q2R4P2</accession>
<keyword evidence="1" id="KW-0812">Transmembrane</keyword>
<sequence>MRCVAFWGSVMRGIVVGTVLSLIVWVFIGWCGVCLCSWLEGTSFSGTALTLVSSLACIVVASVAGVVWVACLGEDEAATVAEFGIATSE</sequence>
<reference evidence="2 3" key="1">
    <citation type="submission" date="2018-09" db="EMBL/GenBank/DDBJ databases">
        <authorList>
            <person name="Grouzdev D.S."/>
            <person name="Krutkina M.S."/>
        </authorList>
    </citation>
    <scope>NUCLEOTIDE SEQUENCE [LARGE SCALE GENOMIC DNA]</scope>
    <source>
        <strain evidence="2 3">RmlP001</strain>
    </source>
</reference>
<proteinExistence type="predicted"/>
<keyword evidence="1" id="KW-1133">Transmembrane helix</keyword>
<organism evidence="2 3">
    <name type="scientific">Lichenibacterium ramalinae</name>
    <dbReference type="NCBI Taxonomy" id="2316527"/>
    <lineage>
        <taxon>Bacteria</taxon>
        <taxon>Pseudomonadati</taxon>
        <taxon>Pseudomonadota</taxon>
        <taxon>Alphaproteobacteria</taxon>
        <taxon>Hyphomicrobiales</taxon>
        <taxon>Lichenihabitantaceae</taxon>
        <taxon>Lichenibacterium</taxon>
    </lineage>
</organism>
<reference evidence="2 3" key="2">
    <citation type="submission" date="2019-02" db="EMBL/GenBank/DDBJ databases">
        <title>'Lichenibacterium ramalinii' gen. nov. sp. nov., 'Lichenibacterium minor' gen. nov. sp. nov.</title>
        <authorList>
            <person name="Pankratov T."/>
        </authorList>
    </citation>
    <scope>NUCLEOTIDE SEQUENCE [LARGE SCALE GENOMIC DNA]</scope>
    <source>
        <strain evidence="2 3">RmlP001</strain>
    </source>
</reference>
<feature type="transmembrane region" description="Helical" evidence="1">
    <location>
        <begin position="48"/>
        <end position="70"/>
    </location>
</feature>
<name>A0A4Q2R4P2_9HYPH</name>
<feature type="transmembrane region" description="Helical" evidence="1">
    <location>
        <begin position="14"/>
        <end position="36"/>
    </location>
</feature>
<evidence type="ECO:0008006" key="4">
    <source>
        <dbReference type="Google" id="ProtNLM"/>
    </source>
</evidence>
<evidence type="ECO:0000313" key="3">
    <source>
        <dbReference type="Proteomes" id="UP000289411"/>
    </source>
</evidence>
<protein>
    <recommendedName>
        <fullName evidence="4">Transmembrane protein</fullName>
    </recommendedName>
</protein>
<evidence type="ECO:0000256" key="1">
    <source>
        <dbReference type="SAM" id="Phobius"/>
    </source>
</evidence>
<evidence type="ECO:0000313" key="2">
    <source>
        <dbReference type="EMBL" id="RYB01505.1"/>
    </source>
</evidence>
<dbReference type="Proteomes" id="UP000289411">
    <property type="component" value="Unassembled WGS sequence"/>
</dbReference>
<keyword evidence="3" id="KW-1185">Reference proteome</keyword>
<keyword evidence="1" id="KW-0472">Membrane</keyword>
<dbReference type="AlphaFoldDB" id="A0A4Q2R4P2"/>
<dbReference type="EMBL" id="QYBC01000037">
    <property type="protein sequence ID" value="RYB01505.1"/>
    <property type="molecule type" value="Genomic_DNA"/>
</dbReference>
<comment type="caution">
    <text evidence="2">The sequence shown here is derived from an EMBL/GenBank/DDBJ whole genome shotgun (WGS) entry which is preliminary data.</text>
</comment>
<gene>
    <name evidence="2" type="ORF">D3272_25790</name>
</gene>